<proteinExistence type="predicted"/>
<dbReference type="EMBL" id="CACVAW010000034">
    <property type="protein sequence ID" value="CAA6808890.1"/>
    <property type="molecule type" value="Genomic_DNA"/>
</dbReference>
<gene>
    <name evidence="1" type="ORF">HELGO_WM42667</name>
</gene>
<protein>
    <submittedName>
        <fullName evidence="1">Uncharacterized protein</fullName>
    </submittedName>
</protein>
<accession>A0A6S6SNS8</accession>
<name>A0A6S6SNS8_9BACT</name>
<evidence type="ECO:0000313" key="1">
    <source>
        <dbReference type="EMBL" id="CAA6808890.1"/>
    </source>
</evidence>
<sequence length="57" mass="6846">MDYLHILAKSDNTKKHLTKLRDYVIFGLLSLSLRREEIVNIKWDDLQEDSFLLIQQK</sequence>
<reference evidence="1" key="1">
    <citation type="submission" date="2020-01" db="EMBL/GenBank/DDBJ databases">
        <authorList>
            <person name="Meier V. D."/>
            <person name="Meier V D."/>
        </authorList>
    </citation>
    <scope>NUCLEOTIDE SEQUENCE</scope>
    <source>
        <strain evidence="1">HLG_WM_MAG_12</strain>
    </source>
</reference>
<dbReference type="GO" id="GO:0003677">
    <property type="term" value="F:DNA binding"/>
    <property type="evidence" value="ECO:0007669"/>
    <property type="project" value="InterPro"/>
</dbReference>
<dbReference type="Gene3D" id="1.10.443.10">
    <property type="entry name" value="Intergrase catalytic core"/>
    <property type="match status" value="1"/>
</dbReference>
<dbReference type="AlphaFoldDB" id="A0A6S6SNS8"/>
<dbReference type="GO" id="GO:0006310">
    <property type="term" value="P:DNA recombination"/>
    <property type="evidence" value="ECO:0007669"/>
    <property type="project" value="InterPro"/>
</dbReference>
<dbReference type="InterPro" id="IPR013762">
    <property type="entry name" value="Integrase-like_cat_sf"/>
</dbReference>
<organism evidence="1">
    <name type="scientific">uncultured Campylobacterales bacterium</name>
    <dbReference type="NCBI Taxonomy" id="352960"/>
    <lineage>
        <taxon>Bacteria</taxon>
        <taxon>Pseudomonadati</taxon>
        <taxon>Campylobacterota</taxon>
        <taxon>Epsilonproteobacteria</taxon>
        <taxon>Campylobacterales</taxon>
        <taxon>environmental samples</taxon>
    </lineage>
</organism>
<dbReference type="GO" id="GO:0015074">
    <property type="term" value="P:DNA integration"/>
    <property type="evidence" value="ECO:0007669"/>
    <property type="project" value="InterPro"/>
</dbReference>